<dbReference type="RefSeq" id="WP_141421507.1">
    <property type="nucleotide sequence ID" value="NZ_VIAR01000005.1"/>
</dbReference>
<dbReference type="AlphaFoldDB" id="A0A507ZP42"/>
<keyword evidence="1" id="KW-0812">Transmembrane</keyword>
<evidence type="ECO:0000313" key="3">
    <source>
        <dbReference type="Proteomes" id="UP000317169"/>
    </source>
</evidence>
<gene>
    <name evidence="2" type="ORF">FKR84_06595</name>
</gene>
<keyword evidence="3" id="KW-1185">Reference proteome</keyword>
<dbReference type="OrthoDB" id="9763076at2"/>
<dbReference type="SUPFAM" id="SSF53300">
    <property type="entry name" value="vWA-like"/>
    <property type="match status" value="1"/>
</dbReference>
<keyword evidence="1" id="KW-0472">Membrane</keyword>
<dbReference type="Gene3D" id="3.40.50.410">
    <property type="entry name" value="von Willebrand factor, type A domain"/>
    <property type="match status" value="1"/>
</dbReference>
<evidence type="ECO:0000256" key="1">
    <source>
        <dbReference type="SAM" id="Phobius"/>
    </source>
</evidence>
<sequence length="674" mass="77525">MSINLVLLLITAFVVAILLAGLQYFSVKNTKRKKNWVVLLGLRTLTYFAVFLLLINPQFNQKSYTIEKPNLAVVVDNSSSISAFKKTETAEKIFQQIRSNKDLKEKFSLQSFQFDANFKQYDDSLSFRGSQTNLHALFKNLNALYGKENAPAIIISDGNPTYGSDFIFEAKKYKSTIYPIVLGDTTSYQDLQIKRINANKFAFLDNKFPVEVFINYSGEKSVNSNFRIKLGQTTVFQQKLNLGPNKRAEVIQTHLPAKSVGLKTYTAEIETLPNEKNTENNQQPFVIEVVDESTQILLLSAFPHPDVGAIKKSILQNKQRQVDLKTPTDAIDYSNYQLVILYQPGADFKEVYKKIEAFNLPTFTITGPKTDYSFLNKIQDDFQKEISTQTENYLPIYNNSFSSFQFDNIGFDDFPPLSDNFGEVTFKKAHQDLLYQKVNSIETQNAFLSVVEDNNVRRAYLFGENIWQWRAKNFRDNDSFETFDAFTGKLFQFLASNTKRSRLQLAYENFYNSGEPILLQADYFDKNYVFDPRATLQIELKNKNTSQETNVPFILQNKTYLVDLSNLQPGEYNFTVSIKNKPISKKGSFSIVDFDVEKQFFSANTQGFRKIADSLYYPNSVDNLINNLTNNKKYQAVQKEEIKKASLIDWYYLLAIIIACLSAEWFIRKYNGLI</sequence>
<feature type="transmembrane region" description="Helical" evidence="1">
    <location>
        <begin position="37"/>
        <end position="55"/>
    </location>
</feature>
<dbReference type="PANTHER" id="PTHR37947:SF1">
    <property type="entry name" value="BLL2462 PROTEIN"/>
    <property type="match status" value="1"/>
</dbReference>
<dbReference type="InterPro" id="IPR036465">
    <property type="entry name" value="vWFA_dom_sf"/>
</dbReference>
<evidence type="ECO:0000313" key="2">
    <source>
        <dbReference type="EMBL" id="TQD39059.1"/>
    </source>
</evidence>
<feature type="transmembrane region" description="Helical" evidence="1">
    <location>
        <begin position="650"/>
        <end position="667"/>
    </location>
</feature>
<keyword evidence="1" id="KW-1133">Transmembrane helix</keyword>
<protein>
    <submittedName>
        <fullName evidence="2">VWA domain-containing protein</fullName>
    </submittedName>
</protein>
<dbReference type="PANTHER" id="PTHR37947">
    <property type="entry name" value="BLL2462 PROTEIN"/>
    <property type="match status" value="1"/>
</dbReference>
<accession>A0A507ZP42</accession>
<dbReference type="EMBL" id="VIAR01000005">
    <property type="protein sequence ID" value="TQD39059.1"/>
    <property type="molecule type" value="Genomic_DNA"/>
</dbReference>
<name>A0A507ZP42_9FLAO</name>
<proteinExistence type="predicted"/>
<organism evidence="2 3">
    <name type="scientific">Haloflavibacter putidus</name>
    <dbReference type="NCBI Taxonomy" id="2576776"/>
    <lineage>
        <taxon>Bacteria</taxon>
        <taxon>Pseudomonadati</taxon>
        <taxon>Bacteroidota</taxon>
        <taxon>Flavobacteriia</taxon>
        <taxon>Flavobacteriales</taxon>
        <taxon>Flavobacteriaceae</taxon>
        <taxon>Haloflavibacter</taxon>
    </lineage>
</organism>
<feature type="transmembrane region" description="Helical" evidence="1">
    <location>
        <begin position="6"/>
        <end position="25"/>
    </location>
</feature>
<dbReference type="CDD" id="cd00198">
    <property type="entry name" value="vWFA"/>
    <property type="match status" value="1"/>
</dbReference>
<reference evidence="2 3" key="1">
    <citation type="submission" date="2019-06" db="EMBL/GenBank/DDBJ databases">
        <title>Flavibacter putida gen. nov., sp. nov., a novel marine bacterium of the family Flavobacteriaceae isolated from coastal seawater.</title>
        <authorList>
            <person name="Feng X."/>
        </authorList>
    </citation>
    <scope>NUCLEOTIDE SEQUENCE [LARGE SCALE GENOMIC DNA]</scope>
    <source>
        <strain evidence="2 3">PLHSN227</strain>
    </source>
</reference>
<dbReference type="Proteomes" id="UP000317169">
    <property type="component" value="Unassembled WGS sequence"/>
</dbReference>
<comment type="caution">
    <text evidence="2">The sequence shown here is derived from an EMBL/GenBank/DDBJ whole genome shotgun (WGS) entry which is preliminary data.</text>
</comment>